<keyword evidence="2" id="KW-1185">Reference proteome</keyword>
<gene>
    <name evidence="1" type="ORF">Y1Q_0014436</name>
</gene>
<evidence type="ECO:0000313" key="2">
    <source>
        <dbReference type="Proteomes" id="UP000050525"/>
    </source>
</evidence>
<organism evidence="1 2">
    <name type="scientific">Alligator mississippiensis</name>
    <name type="common">American alligator</name>
    <dbReference type="NCBI Taxonomy" id="8496"/>
    <lineage>
        <taxon>Eukaryota</taxon>
        <taxon>Metazoa</taxon>
        <taxon>Chordata</taxon>
        <taxon>Craniata</taxon>
        <taxon>Vertebrata</taxon>
        <taxon>Euteleostomi</taxon>
        <taxon>Archelosauria</taxon>
        <taxon>Archosauria</taxon>
        <taxon>Crocodylia</taxon>
        <taxon>Alligatoridae</taxon>
        <taxon>Alligatorinae</taxon>
        <taxon>Alligator</taxon>
    </lineage>
</organism>
<proteinExistence type="predicted"/>
<comment type="caution">
    <text evidence="1">The sequence shown here is derived from an EMBL/GenBank/DDBJ whole genome shotgun (WGS) entry which is preliminary data.</text>
</comment>
<name>A0A151PD15_ALLMI</name>
<dbReference type="EMBL" id="AKHW03000487">
    <property type="protein sequence ID" value="KYO46839.1"/>
    <property type="molecule type" value="Genomic_DNA"/>
</dbReference>
<accession>A0A151PD15</accession>
<reference evidence="1 2" key="1">
    <citation type="journal article" date="2012" name="Genome Biol.">
        <title>Sequencing three crocodilian genomes to illuminate the evolution of archosaurs and amniotes.</title>
        <authorList>
            <person name="St John J.A."/>
            <person name="Braun E.L."/>
            <person name="Isberg S.R."/>
            <person name="Miles L.G."/>
            <person name="Chong A.Y."/>
            <person name="Gongora J."/>
            <person name="Dalzell P."/>
            <person name="Moran C."/>
            <person name="Bed'hom B."/>
            <person name="Abzhanov A."/>
            <person name="Burgess S.C."/>
            <person name="Cooksey A.M."/>
            <person name="Castoe T.A."/>
            <person name="Crawford N.G."/>
            <person name="Densmore L.D."/>
            <person name="Drew J.C."/>
            <person name="Edwards S.V."/>
            <person name="Faircloth B.C."/>
            <person name="Fujita M.K."/>
            <person name="Greenwold M.J."/>
            <person name="Hoffmann F.G."/>
            <person name="Howard J.M."/>
            <person name="Iguchi T."/>
            <person name="Janes D.E."/>
            <person name="Khan S.Y."/>
            <person name="Kohno S."/>
            <person name="de Koning A.J."/>
            <person name="Lance S.L."/>
            <person name="McCarthy F.M."/>
            <person name="McCormack J.E."/>
            <person name="Merchant M.E."/>
            <person name="Peterson D.G."/>
            <person name="Pollock D.D."/>
            <person name="Pourmand N."/>
            <person name="Raney B.J."/>
            <person name="Roessler K.A."/>
            <person name="Sanford J.R."/>
            <person name="Sawyer R.H."/>
            <person name="Schmidt C.J."/>
            <person name="Triplett E.W."/>
            <person name="Tuberville T.D."/>
            <person name="Venegas-Anaya M."/>
            <person name="Howard J.T."/>
            <person name="Jarvis E.D."/>
            <person name="Guillette L.J.Jr."/>
            <person name="Glenn T.C."/>
            <person name="Green R.E."/>
            <person name="Ray D.A."/>
        </authorList>
    </citation>
    <scope>NUCLEOTIDE SEQUENCE [LARGE SCALE GENOMIC DNA]</scope>
    <source>
        <strain evidence="1">KSC_2009_1</strain>
    </source>
</reference>
<dbReference type="Proteomes" id="UP000050525">
    <property type="component" value="Unassembled WGS sequence"/>
</dbReference>
<sequence length="79" mass="8838">MKDLKEERAIQSGIQKACQLVCSRSAQHLHGIYPQTSRTKYATCMQNNCSHQIIKAKCKESTTSIARVIPQGQLFISSN</sequence>
<protein>
    <submittedName>
        <fullName evidence="1">Uncharacterized protein</fullName>
    </submittedName>
</protein>
<evidence type="ECO:0000313" key="1">
    <source>
        <dbReference type="EMBL" id="KYO46839.1"/>
    </source>
</evidence>
<dbReference type="AlphaFoldDB" id="A0A151PD15"/>